<dbReference type="PANTHER" id="PTHR33101">
    <property type="entry name" value="ROP GUANINE NUCLEOTIDE EXCHANGE FACTOR 1"/>
    <property type="match status" value="1"/>
</dbReference>
<reference evidence="4" key="1">
    <citation type="journal article" date="2023" name="bioRxiv">
        <title>Improved chromosome-level genome assembly for marigold (Tagetes erecta).</title>
        <authorList>
            <person name="Jiang F."/>
            <person name="Yuan L."/>
            <person name="Wang S."/>
            <person name="Wang H."/>
            <person name="Xu D."/>
            <person name="Wang A."/>
            <person name="Fan W."/>
        </authorList>
    </citation>
    <scope>NUCLEOTIDE SEQUENCE</scope>
    <source>
        <strain evidence="4">WSJ</strain>
        <tissue evidence="4">Leaf</tissue>
    </source>
</reference>
<dbReference type="PROSITE" id="PS51334">
    <property type="entry name" value="PRONE"/>
    <property type="match status" value="1"/>
</dbReference>
<dbReference type="GO" id="GO:0005085">
    <property type="term" value="F:guanyl-nucleotide exchange factor activity"/>
    <property type="evidence" value="ECO:0007669"/>
    <property type="project" value="UniProtKB-UniRule"/>
</dbReference>
<dbReference type="InterPro" id="IPR005512">
    <property type="entry name" value="PRONE_dom"/>
</dbReference>
<proteinExistence type="predicted"/>
<evidence type="ECO:0000313" key="4">
    <source>
        <dbReference type="EMBL" id="KAK1420678.1"/>
    </source>
</evidence>
<name>A0AAD8NTL4_TARER</name>
<accession>A0AAD8NTL4</accession>
<dbReference type="InterPro" id="IPR038937">
    <property type="entry name" value="RopGEF"/>
</dbReference>
<feature type="domain" description="PRONE" evidence="3">
    <location>
        <begin position="114"/>
        <end position="498"/>
    </location>
</feature>
<organism evidence="4 5">
    <name type="scientific">Tagetes erecta</name>
    <name type="common">African marigold</name>
    <dbReference type="NCBI Taxonomy" id="13708"/>
    <lineage>
        <taxon>Eukaryota</taxon>
        <taxon>Viridiplantae</taxon>
        <taxon>Streptophyta</taxon>
        <taxon>Embryophyta</taxon>
        <taxon>Tracheophyta</taxon>
        <taxon>Spermatophyta</taxon>
        <taxon>Magnoliopsida</taxon>
        <taxon>eudicotyledons</taxon>
        <taxon>Gunneridae</taxon>
        <taxon>Pentapetalae</taxon>
        <taxon>asterids</taxon>
        <taxon>campanulids</taxon>
        <taxon>Asterales</taxon>
        <taxon>Asteraceae</taxon>
        <taxon>Asteroideae</taxon>
        <taxon>Heliantheae alliance</taxon>
        <taxon>Tageteae</taxon>
        <taxon>Tagetes</taxon>
    </lineage>
</organism>
<gene>
    <name evidence="4" type="ORF">QVD17_22474</name>
</gene>
<dbReference type="Proteomes" id="UP001229421">
    <property type="component" value="Unassembled WGS sequence"/>
</dbReference>
<protein>
    <recommendedName>
        <fullName evidence="3">PRONE domain-containing protein</fullName>
    </recommendedName>
</protein>
<keyword evidence="5" id="KW-1185">Reference proteome</keyword>
<evidence type="ECO:0000256" key="2">
    <source>
        <dbReference type="PROSITE-ProRule" id="PRU00663"/>
    </source>
</evidence>
<dbReference type="Pfam" id="PF03759">
    <property type="entry name" value="PRONE"/>
    <property type="match status" value="1"/>
</dbReference>
<sequence length="582" mass="64915">MDLALQGFGMVVNNSAYDDDDNDNDDDCLPCTVVDFGKKEVSDCLDTCEDSSSSSDFMASFESNVNSIEEHVTSFDESSSSSSVDVIREKIDVEPTHCADSEDTEQVLDPEKLGKQGSAAMSEIEMMKERFSKLLLGEDMSGCGNGVCTALAISNAITNLCATLFGQIWRLEPLCPEKKSMWQREIEWLLCVSDYIVELIPSWQTYPDGSKLEVMTSRPRSDLYVNLPALRKLDNMLLEILDSFQKMEFWYVDQGIQALETDGSSSFGKVVPRQKEKWWLPVPRVPAGGLSENARKHLQNKRDSTNQILKAAMAINSITLADIDVPGSYLEALPKNAKGSLGDLIHRYISSDQFSPECLLDCLDLSSEHQALEIANRVEASIYIWRRKNTPKPPPINMVSRSFSRSSWDKVKDLVADVDKRETLADRAETLLLCLKQRFPALPQTTLDMSKIQYNKDVGKSILESYSRVLESLAFNITARIDDLLYVDDLARHSDKFSSISNREVVSKTIVGKPYTATTPYKTAFSTPSLSPARFDNSPKKVLTDYLTIDPKGKHYAGQLARSNSFSGRTREALQKIGLGGS</sequence>
<dbReference type="PANTHER" id="PTHR33101:SF14">
    <property type="entry name" value="ROP GUANINE NUCLEOTIDE EXCHANGE FACTOR 7"/>
    <property type="match status" value="1"/>
</dbReference>
<evidence type="ECO:0000259" key="3">
    <source>
        <dbReference type="PROSITE" id="PS51334"/>
    </source>
</evidence>
<dbReference type="EMBL" id="JAUHHV010000006">
    <property type="protein sequence ID" value="KAK1420678.1"/>
    <property type="molecule type" value="Genomic_DNA"/>
</dbReference>
<dbReference type="Gene3D" id="1.20.58.2010">
    <property type="entry name" value="PRONE domain, subdomain 1"/>
    <property type="match status" value="2"/>
</dbReference>
<dbReference type="FunFam" id="1.20.58.2010:FF:000004">
    <property type="entry name" value="Rop guanine nucleotide exchange factor 1"/>
    <property type="match status" value="1"/>
</dbReference>
<keyword evidence="1 2" id="KW-0344">Guanine-nucleotide releasing factor</keyword>
<dbReference type="FunFam" id="1.20.58.2010:FF:000001">
    <property type="entry name" value="Rop guanine nucleotide exchange factor 14"/>
    <property type="match status" value="1"/>
</dbReference>
<dbReference type="AlphaFoldDB" id="A0AAD8NTL4"/>
<comment type="caution">
    <text evidence="4">The sequence shown here is derived from an EMBL/GenBank/DDBJ whole genome shotgun (WGS) entry which is preliminary data.</text>
</comment>
<dbReference type="GO" id="GO:0005886">
    <property type="term" value="C:plasma membrane"/>
    <property type="evidence" value="ECO:0007669"/>
    <property type="project" value="UniProtKB-ARBA"/>
</dbReference>
<evidence type="ECO:0000256" key="1">
    <source>
        <dbReference type="ARBA" id="ARBA00022658"/>
    </source>
</evidence>
<evidence type="ECO:0000313" key="5">
    <source>
        <dbReference type="Proteomes" id="UP001229421"/>
    </source>
</evidence>